<keyword evidence="7" id="KW-0175">Coiled coil</keyword>
<dbReference type="Gene3D" id="3.40.50.300">
    <property type="entry name" value="P-loop containing nucleotide triphosphate hydrolases"/>
    <property type="match status" value="1"/>
</dbReference>
<feature type="compositionally biased region" description="Acidic residues" evidence="9">
    <location>
        <begin position="176"/>
        <end position="198"/>
    </location>
</feature>
<dbReference type="Pfam" id="PF00271">
    <property type="entry name" value="Helicase_C"/>
    <property type="match status" value="1"/>
</dbReference>
<dbReference type="SMART" id="SM00487">
    <property type="entry name" value="DEXDc"/>
    <property type="match status" value="1"/>
</dbReference>
<organism evidence="12 13">
    <name type="scientific">Wallemia mellicola</name>
    <dbReference type="NCBI Taxonomy" id="1708541"/>
    <lineage>
        <taxon>Eukaryota</taxon>
        <taxon>Fungi</taxon>
        <taxon>Dikarya</taxon>
        <taxon>Basidiomycota</taxon>
        <taxon>Wallemiomycotina</taxon>
        <taxon>Wallemiomycetes</taxon>
        <taxon>Wallemiales</taxon>
        <taxon>Wallemiaceae</taxon>
        <taxon>Wallemia</taxon>
    </lineage>
</organism>
<feature type="compositionally biased region" description="Basic and acidic residues" evidence="9">
    <location>
        <begin position="1"/>
        <end position="30"/>
    </location>
</feature>
<feature type="domain" description="Helicase ATP-binding" evidence="10">
    <location>
        <begin position="293"/>
        <end position="470"/>
    </location>
</feature>
<dbReference type="Proteomes" id="UP000305647">
    <property type="component" value="Unassembled WGS sequence"/>
</dbReference>
<dbReference type="EMBL" id="SPRO01000004">
    <property type="protein sequence ID" value="TIC33601.1"/>
    <property type="molecule type" value="Genomic_DNA"/>
</dbReference>
<evidence type="ECO:0000256" key="6">
    <source>
        <dbReference type="ARBA" id="ARBA00022840"/>
    </source>
</evidence>
<dbReference type="InterPro" id="IPR027417">
    <property type="entry name" value="P-loop_NTPase"/>
</dbReference>
<dbReference type="GO" id="GO:0016787">
    <property type="term" value="F:hydrolase activity"/>
    <property type="evidence" value="ECO:0007669"/>
    <property type="project" value="UniProtKB-KW"/>
</dbReference>
<dbReference type="FunFam" id="3.40.50.10810:FF:000015">
    <property type="entry name" value="lymphoid-specific helicase isoform X1"/>
    <property type="match status" value="1"/>
</dbReference>
<feature type="region of interest" description="Disordered" evidence="9">
    <location>
        <begin position="564"/>
        <end position="614"/>
    </location>
</feature>
<dbReference type="Gene3D" id="3.40.50.10810">
    <property type="entry name" value="Tandem AAA-ATPase domain"/>
    <property type="match status" value="1"/>
</dbReference>
<dbReference type="PROSITE" id="PS51194">
    <property type="entry name" value="HELICASE_CTER"/>
    <property type="match status" value="1"/>
</dbReference>
<gene>
    <name evidence="12" type="ORF">E3Q10_00671</name>
</gene>
<evidence type="ECO:0000256" key="8">
    <source>
        <dbReference type="ARBA" id="ARBA00023242"/>
    </source>
</evidence>
<feature type="region of interest" description="Disordered" evidence="9">
    <location>
        <begin position="55"/>
        <end position="274"/>
    </location>
</feature>
<dbReference type="InterPro" id="IPR038718">
    <property type="entry name" value="SNF2-like_sf"/>
</dbReference>
<evidence type="ECO:0000256" key="2">
    <source>
        <dbReference type="ARBA" id="ARBA00007025"/>
    </source>
</evidence>
<dbReference type="PANTHER" id="PTHR10799">
    <property type="entry name" value="SNF2/RAD54 HELICASE FAMILY"/>
    <property type="match status" value="1"/>
</dbReference>
<feature type="compositionally biased region" description="Acidic residues" evidence="9">
    <location>
        <begin position="252"/>
        <end position="264"/>
    </location>
</feature>
<evidence type="ECO:0000256" key="3">
    <source>
        <dbReference type="ARBA" id="ARBA00022741"/>
    </source>
</evidence>
<feature type="compositionally biased region" description="Basic and acidic residues" evidence="9">
    <location>
        <begin position="124"/>
        <end position="164"/>
    </location>
</feature>
<name>A0A4T0R8K2_9BASI</name>
<evidence type="ECO:0000313" key="13">
    <source>
        <dbReference type="Proteomes" id="UP000305647"/>
    </source>
</evidence>
<dbReference type="InterPro" id="IPR000330">
    <property type="entry name" value="SNF2_N"/>
</dbReference>
<evidence type="ECO:0000313" key="12">
    <source>
        <dbReference type="EMBL" id="TIC33601.1"/>
    </source>
</evidence>
<dbReference type="InterPro" id="IPR049730">
    <property type="entry name" value="SNF2/RAD54-like_C"/>
</dbReference>
<evidence type="ECO:0000256" key="4">
    <source>
        <dbReference type="ARBA" id="ARBA00022801"/>
    </source>
</evidence>
<dbReference type="InterPro" id="IPR001650">
    <property type="entry name" value="Helicase_C-like"/>
</dbReference>
<feature type="domain" description="Helicase C-terminal" evidence="11">
    <location>
        <begin position="721"/>
        <end position="876"/>
    </location>
</feature>
<dbReference type="PROSITE" id="PS51192">
    <property type="entry name" value="HELICASE_ATP_BIND_1"/>
    <property type="match status" value="1"/>
</dbReference>
<dbReference type="GO" id="GO:0004386">
    <property type="term" value="F:helicase activity"/>
    <property type="evidence" value="ECO:0007669"/>
    <property type="project" value="UniProtKB-KW"/>
</dbReference>
<dbReference type="InterPro" id="IPR014001">
    <property type="entry name" value="Helicase_ATP-bd"/>
</dbReference>
<comment type="subcellular location">
    <subcellularLocation>
        <location evidence="1">Nucleus</location>
    </subcellularLocation>
</comment>
<evidence type="ECO:0000256" key="7">
    <source>
        <dbReference type="ARBA" id="ARBA00023054"/>
    </source>
</evidence>
<evidence type="ECO:0000259" key="11">
    <source>
        <dbReference type="PROSITE" id="PS51194"/>
    </source>
</evidence>
<sequence length="1001" mass="114460">MDDRTNIPDDVKMVDKLNKNDKTKSSVKNEEETEDPLQASLMKLLSKSELYSKILQKKMNNPADKSKNDPISPPAAPKKELKTTEPPQPPATKASRSTRATKSKGASPKPPAEQRKSSRQAGKFAEHDRIKREAEMRKEAHLAKQKRVLRERLKQREADGEVIIRRSSRKRPVVITDDDEEEDKNADLPSDDATEVESDGGTVRHLNKRQKVQYKDDLESDEEENENESKARRNENDDNDKGRETFIISSSEGEDEEDEEDEDEKITHYPGQPALVSGTELRDFQKAGVEWLSTLDSNGFSGILADEMGLGKTLQTITFLAQLIEDGNKGPFLIICPLSVVKNWIKEFNKFTPKLEPIMYHGDANKRKKIRQDMKKRGFFTPARYKQRANIRPKIICTTYEMIIRDTRYFRSIEWRYIVVDEGHRLRNLDTKLLKELRTIVSANRLIITGTPLQNNLRELWTLLNFCLPQLFDDLDSFQTLFNFDEVDENGEKDADKTAQLITTLHEILRPFLLRRLKADVAKTLPPKKEYVLYAPLTKKQKTVYDAILNRQIRSAILNIKTHGTLNAPQPKEDKEEEVLQPRTSRYRRTEGDTADQPKKDKAEGNNDNKIISIDDNDDEKIKKDISERDDDMDDDEFEQMIINEAAASALREKKASHHRRAMEAARTAARKEMGMMKFENLAMQARKICSHPYIFHWDLDENNERTIQKDLVNASGKLMLCMRLLEELIQRGHKTLIFSQFVSFLDILEDYLVDGLGWNICRLDGSTSQEEREEQIELFNEKSDDPDAPKVFLLSTRAGGLGINLVGADSIIFYDSDWNPQVDIQAMDRVHRIGQTRPVLIFRLITQNTIEQRMMDVAKSKRKLESMVIAEGQFKQDKKSAKQDAATSKALATQARLEFALKELDISAVKTVADDEKVISDEELNNLLDRSDDAMKRKQGWTHSEGTSNVAQVMGISNDVNHDDNMKVNDLDDQSARESSDLPSYVASVDPSRAVSESDS</sequence>
<dbReference type="SUPFAM" id="SSF52540">
    <property type="entry name" value="P-loop containing nucleoside triphosphate hydrolases"/>
    <property type="match status" value="2"/>
</dbReference>
<dbReference type="SMART" id="SM00490">
    <property type="entry name" value="HELICc"/>
    <property type="match status" value="1"/>
</dbReference>
<proteinExistence type="inferred from homology"/>
<keyword evidence="3" id="KW-0547">Nucleotide-binding</keyword>
<feature type="region of interest" description="Disordered" evidence="9">
    <location>
        <begin position="1"/>
        <end position="39"/>
    </location>
</feature>
<keyword evidence="4" id="KW-0378">Hydrolase</keyword>
<evidence type="ECO:0000259" key="10">
    <source>
        <dbReference type="PROSITE" id="PS51192"/>
    </source>
</evidence>
<evidence type="ECO:0000256" key="1">
    <source>
        <dbReference type="ARBA" id="ARBA00004123"/>
    </source>
</evidence>
<evidence type="ECO:0000256" key="9">
    <source>
        <dbReference type="SAM" id="MobiDB-lite"/>
    </source>
</evidence>
<keyword evidence="5" id="KW-0347">Helicase</keyword>
<dbReference type="GO" id="GO:0005524">
    <property type="term" value="F:ATP binding"/>
    <property type="evidence" value="ECO:0007669"/>
    <property type="project" value="UniProtKB-KW"/>
</dbReference>
<dbReference type="Pfam" id="PF00176">
    <property type="entry name" value="SNF2-rel_dom"/>
    <property type="match status" value="1"/>
</dbReference>
<feature type="compositionally biased region" description="Basic and acidic residues" evidence="9">
    <location>
        <begin position="571"/>
        <end position="580"/>
    </location>
</feature>
<accession>A0A4T0R8K2</accession>
<keyword evidence="6" id="KW-0067">ATP-binding</keyword>
<dbReference type="GO" id="GO:0005634">
    <property type="term" value="C:nucleus"/>
    <property type="evidence" value="ECO:0007669"/>
    <property type="project" value="UniProtKB-SubCell"/>
</dbReference>
<feature type="compositionally biased region" description="Basic and acidic residues" evidence="9">
    <location>
        <begin position="227"/>
        <end position="244"/>
    </location>
</feature>
<evidence type="ECO:0000256" key="5">
    <source>
        <dbReference type="ARBA" id="ARBA00022806"/>
    </source>
</evidence>
<feature type="compositionally biased region" description="Basic and acidic residues" evidence="9">
    <location>
        <begin position="588"/>
        <end position="607"/>
    </location>
</feature>
<dbReference type="CDD" id="cd18793">
    <property type="entry name" value="SF2_C_SNF"/>
    <property type="match status" value="1"/>
</dbReference>
<feature type="region of interest" description="Disordered" evidence="9">
    <location>
        <begin position="939"/>
        <end position="1001"/>
    </location>
</feature>
<reference evidence="12 13" key="1">
    <citation type="submission" date="2019-03" db="EMBL/GenBank/DDBJ databases">
        <title>Sequencing 25 genomes of Wallemia mellicola.</title>
        <authorList>
            <person name="Gostincar C."/>
        </authorList>
    </citation>
    <scope>NUCLEOTIDE SEQUENCE [LARGE SCALE GENOMIC DNA]</scope>
    <source>
        <strain evidence="12 13">EXF-8738</strain>
    </source>
</reference>
<feature type="compositionally biased region" description="Polar residues" evidence="9">
    <location>
        <begin position="942"/>
        <end position="952"/>
    </location>
</feature>
<keyword evidence="8" id="KW-0539">Nucleus</keyword>
<comment type="caution">
    <text evidence="12">The sequence shown here is derived from an EMBL/GenBank/DDBJ whole genome shotgun (WGS) entry which is preliminary data.</text>
</comment>
<comment type="similarity">
    <text evidence="2">Belongs to the SNF2/RAD54 helicase family.</text>
</comment>
<protein>
    <submittedName>
        <fullName evidence="12">Uncharacterized protein</fullName>
    </submittedName>
</protein>
<feature type="compositionally biased region" description="Basic and acidic residues" evidence="9">
    <location>
        <begin position="961"/>
        <end position="981"/>
    </location>
</feature>
<dbReference type="AlphaFoldDB" id="A0A4T0R8K2"/>